<gene>
    <name evidence="2" type="ORF">AVDCRST_MAG17-2101</name>
</gene>
<dbReference type="InterPro" id="IPR002509">
    <property type="entry name" value="NODB_dom"/>
</dbReference>
<sequence length="216" mass="22896">AHAAPAPGAVSASARSVLGLRASTGHADTVALTFDDGPHPEGTTAVLDRLAEAGARATFFLVGEQVLRREALVAEIVAAGHEVGLHGHTHRGHLRLGPRALREDLRRGTAVVSAAAERPMRLHRPPYGLYSTASLALVRRGGLEPLLWSRHGRDWSARATGRSIAERLAAGLRAGEVLLLHDADHYANPGSWRRTAAALPQLLEALEHAGLEARPA</sequence>
<evidence type="ECO:0000313" key="2">
    <source>
        <dbReference type="EMBL" id="CAA9512880.1"/>
    </source>
</evidence>
<protein>
    <recommendedName>
        <fullName evidence="1">NodB homology domain-containing protein</fullName>
    </recommendedName>
</protein>
<feature type="domain" description="NodB homology" evidence="1">
    <location>
        <begin position="28"/>
        <end position="214"/>
    </location>
</feature>
<dbReference type="InterPro" id="IPR011330">
    <property type="entry name" value="Glyco_hydro/deAcase_b/a-brl"/>
</dbReference>
<evidence type="ECO:0000259" key="1">
    <source>
        <dbReference type="PROSITE" id="PS51677"/>
    </source>
</evidence>
<dbReference type="GO" id="GO:0016810">
    <property type="term" value="F:hydrolase activity, acting on carbon-nitrogen (but not peptide) bonds"/>
    <property type="evidence" value="ECO:0007669"/>
    <property type="project" value="InterPro"/>
</dbReference>
<dbReference type="EMBL" id="CADCVV010000167">
    <property type="protein sequence ID" value="CAA9512880.1"/>
    <property type="molecule type" value="Genomic_DNA"/>
</dbReference>
<dbReference type="GO" id="GO:0005975">
    <property type="term" value="P:carbohydrate metabolic process"/>
    <property type="evidence" value="ECO:0007669"/>
    <property type="project" value="InterPro"/>
</dbReference>
<name>A0A6J4T4A3_9ACTN</name>
<proteinExistence type="predicted"/>
<dbReference type="PROSITE" id="PS51677">
    <property type="entry name" value="NODB"/>
    <property type="match status" value="1"/>
</dbReference>
<dbReference type="AlphaFoldDB" id="A0A6J4T4A3"/>
<dbReference type="PANTHER" id="PTHR10587:SF137">
    <property type="entry name" value="4-DEOXY-4-FORMAMIDO-L-ARABINOSE-PHOSPHOUNDECAPRENOL DEFORMYLASE ARND-RELATED"/>
    <property type="match status" value="1"/>
</dbReference>
<dbReference type="InterPro" id="IPR050248">
    <property type="entry name" value="Polysacc_deacetylase_ArnD"/>
</dbReference>
<accession>A0A6J4T4A3</accession>
<dbReference type="PANTHER" id="PTHR10587">
    <property type="entry name" value="GLYCOSYL TRANSFERASE-RELATED"/>
    <property type="match status" value="1"/>
</dbReference>
<dbReference type="Pfam" id="PF01522">
    <property type="entry name" value="Polysacc_deac_1"/>
    <property type="match status" value="1"/>
</dbReference>
<feature type="non-terminal residue" evidence="2">
    <location>
        <position position="1"/>
    </location>
</feature>
<dbReference type="Gene3D" id="3.20.20.370">
    <property type="entry name" value="Glycoside hydrolase/deacetylase"/>
    <property type="match status" value="1"/>
</dbReference>
<reference evidence="2" key="1">
    <citation type="submission" date="2020-02" db="EMBL/GenBank/DDBJ databases">
        <authorList>
            <person name="Meier V. D."/>
        </authorList>
    </citation>
    <scope>NUCLEOTIDE SEQUENCE</scope>
    <source>
        <strain evidence="2">AVDCRST_MAG17</strain>
    </source>
</reference>
<dbReference type="SUPFAM" id="SSF88713">
    <property type="entry name" value="Glycoside hydrolase/deacetylase"/>
    <property type="match status" value="1"/>
</dbReference>
<organism evidence="2">
    <name type="scientific">uncultured Solirubrobacterales bacterium</name>
    <dbReference type="NCBI Taxonomy" id="768556"/>
    <lineage>
        <taxon>Bacteria</taxon>
        <taxon>Bacillati</taxon>
        <taxon>Actinomycetota</taxon>
        <taxon>Thermoleophilia</taxon>
        <taxon>Solirubrobacterales</taxon>
        <taxon>environmental samples</taxon>
    </lineage>
</organism>
<dbReference type="CDD" id="cd10959">
    <property type="entry name" value="CE4_NodB_like_3"/>
    <property type="match status" value="1"/>
</dbReference>